<evidence type="ECO:0000256" key="1">
    <source>
        <dbReference type="ARBA" id="ARBA00002919"/>
    </source>
</evidence>
<protein>
    <recommendedName>
        <fullName evidence="5 11">2-dehydropantoate 2-reductase</fullName>
        <ecNumber evidence="4 11">1.1.1.169</ecNumber>
    </recommendedName>
    <alternativeName>
        <fullName evidence="9 11">Ketopantoate reductase</fullName>
    </alternativeName>
</protein>
<organism evidence="14 15">
    <name type="scientific">Bhargavaea cecembensis</name>
    <dbReference type="NCBI Taxonomy" id="394098"/>
    <lineage>
        <taxon>Bacteria</taxon>
        <taxon>Bacillati</taxon>
        <taxon>Bacillota</taxon>
        <taxon>Bacilli</taxon>
        <taxon>Bacillales</taxon>
        <taxon>Caryophanaceae</taxon>
        <taxon>Bhargavaea</taxon>
    </lineage>
</organism>
<dbReference type="Pfam" id="PF02558">
    <property type="entry name" value="ApbA"/>
    <property type="match status" value="1"/>
</dbReference>
<dbReference type="GO" id="GO:0008677">
    <property type="term" value="F:2-dehydropantoate 2-reductase activity"/>
    <property type="evidence" value="ECO:0007669"/>
    <property type="project" value="UniProtKB-EC"/>
</dbReference>
<comment type="pathway">
    <text evidence="2 11">Cofactor biosynthesis; (R)-pantothenate biosynthesis; (R)-pantoate from 3-methyl-2-oxobutanoate: step 2/2.</text>
</comment>
<dbReference type="RefSeq" id="WP_063179530.1">
    <property type="nucleotide sequence ID" value="NZ_LQNT01000009.1"/>
</dbReference>
<proteinExistence type="inferred from homology"/>
<evidence type="ECO:0000313" key="14">
    <source>
        <dbReference type="EMBL" id="KZE38243.1"/>
    </source>
</evidence>
<sequence length="301" mass="31709">MRINVAGAGSVGMLVGARLAEAGFDVCMITRTAEQASAILNEGILLSAGREEKIFRVGATPRAEAAEEGSLSILAMKSYDLENFLAALGGKPEAAPLLFIQNGVAHLSLASRFRDRPVAYGTVEHGARKTGPRSVEHTGTGPLLISPASGDFRPFLPLLKADSPSFPVVRAEKGPECLLLNKALKNCLINPVTAVAGVRNGVLAEDPDLRMLLGRLHAEIAAAFPETADEVTLDEVLSLCRNTADNTSSMLADLLAGRKTEAEEIMGGVIALAGERSASLPALASLYDLICSMERRGNRHG</sequence>
<dbReference type="AlphaFoldDB" id="A0A161SL12"/>
<evidence type="ECO:0000256" key="7">
    <source>
        <dbReference type="ARBA" id="ARBA00022857"/>
    </source>
</evidence>
<evidence type="ECO:0000256" key="3">
    <source>
        <dbReference type="ARBA" id="ARBA00007870"/>
    </source>
</evidence>
<feature type="domain" description="Ketopantoate reductase C-terminal" evidence="13">
    <location>
        <begin position="180"/>
        <end position="290"/>
    </location>
</feature>
<dbReference type="InterPro" id="IPR036291">
    <property type="entry name" value="NAD(P)-bd_dom_sf"/>
</dbReference>
<evidence type="ECO:0000313" key="15">
    <source>
        <dbReference type="Proteomes" id="UP000076490"/>
    </source>
</evidence>
<comment type="catalytic activity">
    <reaction evidence="10 11">
        <text>(R)-pantoate + NADP(+) = 2-dehydropantoate + NADPH + H(+)</text>
        <dbReference type="Rhea" id="RHEA:16233"/>
        <dbReference type="ChEBI" id="CHEBI:11561"/>
        <dbReference type="ChEBI" id="CHEBI:15378"/>
        <dbReference type="ChEBI" id="CHEBI:15980"/>
        <dbReference type="ChEBI" id="CHEBI:57783"/>
        <dbReference type="ChEBI" id="CHEBI:58349"/>
        <dbReference type="EC" id="1.1.1.169"/>
    </reaction>
</comment>
<dbReference type="UniPathway" id="UPA00028">
    <property type="reaction ID" value="UER00004"/>
</dbReference>
<dbReference type="Gene3D" id="3.40.50.720">
    <property type="entry name" value="NAD(P)-binding Rossmann-like Domain"/>
    <property type="match status" value="1"/>
</dbReference>
<dbReference type="InterPro" id="IPR013328">
    <property type="entry name" value="6PGD_dom2"/>
</dbReference>
<accession>A0A161SL12</accession>
<dbReference type="NCBIfam" id="TIGR00745">
    <property type="entry name" value="apbA_panE"/>
    <property type="match status" value="1"/>
</dbReference>
<keyword evidence="7 11" id="KW-0521">NADP</keyword>
<dbReference type="PANTHER" id="PTHR43765:SF2">
    <property type="entry name" value="2-DEHYDROPANTOATE 2-REDUCTASE"/>
    <property type="match status" value="1"/>
</dbReference>
<feature type="domain" description="Ketopantoate reductase N-terminal" evidence="12">
    <location>
        <begin position="3"/>
        <end position="148"/>
    </location>
</feature>
<dbReference type="GO" id="GO:0005737">
    <property type="term" value="C:cytoplasm"/>
    <property type="evidence" value="ECO:0007669"/>
    <property type="project" value="TreeGrafter"/>
</dbReference>
<keyword evidence="8 11" id="KW-0560">Oxidoreductase</keyword>
<comment type="caution">
    <text evidence="14">The sequence shown here is derived from an EMBL/GenBank/DDBJ whole genome shotgun (WGS) entry which is preliminary data.</text>
</comment>
<dbReference type="GO" id="GO:0015940">
    <property type="term" value="P:pantothenate biosynthetic process"/>
    <property type="evidence" value="ECO:0007669"/>
    <property type="project" value="UniProtKB-UniPathway"/>
</dbReference>
<evidence type="ECO:0000256" key="2">
    <source>
        <dbReference type="ARBA" id="ARBA00004994"/>
    </source>
</evidence>
<evidence type="ECO:0000256" key="11">
    <source>
        <dbReference type="RuleBase" id="RU362068"/>
    </source>
</evidence>
<evidence type="ECO:0000256" key="6">
    <source>
        <dbReference type="ARBA" id="ARBA00022655"/>
    </source>
</evidence>
<dbReference type="PANTHER" id="PTHR43765">
    <property type="entry name" value="2-DEHYDROPANTOATE 2-REDUCTASE-RELATED"/>
    <property type="match status" value="1"/>
</dbReference>
<comment type="function">
    <text evidence="1 11">Catalyzes the NADPH-dependent reduction of ketopantoate into pantoic acid.</text>
</comment>
<keyword evidence="6 11" id="KW-0566">Pantothenate biosynthesis</keyword>
<evidence type="ECO:0000256" key="8">
    <source>
        <dbReference type="ARBA" id="ARBA00023002"/>
    </source>
</evidence>
<dbReference type="SUPFAM" id="SSF48179">
    <property type="entry name" value="6-phosphogluconate dehydrogenase C-terminal domain-like"/>
    <property type="match status" value="1"/>
</dbReference>
<dbReference type="InterPro" id="IPR003710">
    <property type="entry name" value="ApbA"/>
</dbReference>
<evidence type="ECO:0000259" key="12">
    <source>
        <dbReference type="Pfam" id="PF02558"/>
    </source>
</evidence>
<dbReference type="InterPro" id="IPR008927">
    <property type="entry name" value="6-PGluconate_DH-like_C_sf"/>
</dbReference>
<gene>
    <name evidence="14" type="ORF">AV656_04795</name>
</gene>
<dbReference type="SUPFAM" id="SSF51735">
    <property type="entry name" value="NAD(P)-binding Rossmann-fold domains"/>
    <property type="match status" value="1"/>
</dbReference>
<dbReference type="GO" id="GO:0050661">
    <property type="term" value="F:NADP binding"/>
    <property type="evidence" value="ECO:0007669"/>
    <property type="project" value="TreeGrafter"/>
</dbReference>
<dbReference type="Gene3D" id="1.10.1040.10">
    <property type="entry name" value="N-(1-d-carboxylethyl)-l-norvaline Dehydrogenase, domain 2"/>
    <property type="match status" value="1"/>
</dbReference>
<name>A0A161SL12_9BACL</name>
<dbReference type="InterPro" id="IPR013752">
    <property type="entry name" value="KPA_reductase"/>
</dbReference>
<dbReference type="Proteomes" id="UP000076490">
    <property type="component" value="Unassembled WGS sequence"/>
</dbReference>
<dbReference type="EC" id="1.1.1.169" evidence="4 11"/>
<dbReference type="Pfam" id="PF08546">
    <property type="entry name" value="ApbA_C"/>
    <property type="match status" value="1"/>
</dbReference>
<comment type="similarity">
    <text evidence="3 11">Belongs to the ketopantoate reductase family.</text>
</comment>
<reference evidence="14 15" key="1">
    <citation type="submission" date="2016-01" db="EMBL/GenBank/DDBJ databases">
        <title>Whole genome sequencing of Bhargavaea cecembensis T14.</title>
        <authorList>
            <person name="Hong K.W."/>
        </authorList>
    </citation>
    <scope>NUCLEOTIDE SEQUENCE [LARGE SCALE GENOMIC DNA]</scope>
    <source>
        <strain evidence="14 15">T14</strain>
    </source>
</reference>
<evidence type="ECO:0000256" key="10">
    <source>
        <dbReference type="ARBA" id="ARBA00048793"/>
    </source>
</evidence>
<evidence type="ECO:0000256" key="4">
    <source>
        <dbReference type="ARBA" id="ARBA00013014"/>
    </source>
</evidence>
<evidence type="ECO:0000256" key="9">
    <source>
        <dbReference type="ARBA" id="ARBA00032024"/>
    </source>
</evidence>
<evidence type="ECO:0000256" key="5">
    <source>
        <dbReference type="ARBA" id="ARBA00019465"/>
    </source>
</evidence>
<dbReference type="InterPro" id="IPR013332">
    <property type="entry name" value="KPR_N"/>
</dbReference>
<dbReference type="EMBL" id="LQNT01000009">
    <property type="protein sequence ID" value="KZE38243.1"/>
    <property type="molecule type" value="Genomic_DNA"/>
</dbReference>
<evidence type="ECO:0000259" key="13">
    <source>
        <dbReference type="Pfam" id="PF08546"/>
    </source>
</evidence>
<dbReference type="InterPro" id="IPR050838">
    <property type="entry name" value="Ketopantoate_reductase"/>
</dbReference>